<dbReference type="GO" id="GO:0046917">
    <property type="term" value="F:triphosphoribosyl-dephospho-CoA synthase activity"/>
    <property type="evidence" value="ECO:0007669"/>
    <property type="project" value="UniProtKB-EC"/>
</dbReference>
<comment type="caution">
    <text evidence="1">The sequence shown here is derived from an EMBL/GenBank/DDBJ whole genome shotgun (WGS) entry which is preliminary data.</text>
</comment>
<dbReference type="Gene3D" id="1.10.4200.10">
    <property type="entry name" value="Triphosphoribosyl-dephospho-CoA protein"/>
    <property type="match status" value="1"/>
</dbReference>
<evidence type="ECO:0000313" key="2">
    <source>
        <dbReference type="Proteomes" id="UP001597102"/>
    </source>
</evidence>
<gene>
    <name evidence="1" type="ORF">ACFQ2F_10635</name>
</gene>
<reference evidence="2" key="1">
    <citation type="journal article" date="2019" name="Int. J. Syst. Evol. Microbiol.">
        <title>The Global Catalogue of Microorganisms (GCM) 10K type strain sequencing project: providing services to taxonomists for standard genome sequencing and annotation.</title>
        <authorList>
            <consortium name="The Broad Institute Genomics Platform"/>
            <consortium name="The Broad Institute Genome Sequencing Center for Infectious Disease"/>
            <person name="Wu L."/>
            <person name="Ma J."/>
        </authorList>
    </citation>
    <scope>NUCLEOTIDE SEQUENCE [LARGE SCALE GENOMIC DNA]</scope>
    <source>
        <strain evidence="2">CCUG 61697</strain>
    </source>
</reference>
<accession>A0ABW3JBC1</accession>
<dbReference type="EMBL" id="JBHTJO010000001">
    <property type="protein sequence ID" value="MFD0987549.1"/>
    <property type="molecule type" value="Genomic_DNA"/>
</dbReference>
<dbReference type="EC" id="2.4.2.52" evidence="1"/>
<dbReference type="PANTHER" id="PTHR42280:SF1">
    <property type="entry name" value="CITG FAMILY PROTEIN"/>
    <property type="match status" value="1"/>
</dbReference>
<proteinExistence type="predicted"/>
<keyword evidence="1" id="KW-0328">Glycosyltransferase</keyword>
<evidence type="ECO:0000313" key="1">
    <source>
        <dbReference type="EMBL" id="MFD0987549.1"/>
    </source>
</evidence>
<sequence>MSEGLSDDAIAKTYIESCLAELDALKPGNVHRYADDPRHVVSDFEKSAEVSAPFVADSELGVGERIKRAAEATADACGTNTNLGIILLTAPLAAAAQRSSKKDLQHRVAKILMKLDRSDAQAAYAGIRAANAGGLGEVPEHDVAEEASTSLLEAMSAAQSRDRIAWNYTHDFADIFEIGLPALVDAMERWSDPNWALAAVYMTFLAAEPDSLIARKHGMEKASEVREEAAELTEKFLASSEPEKFTSEMLCSDRSLKKRGLNPGTTADLTVATLFADRLQRLESAQ</sequence>
<dbReference type="RefSeq" id="WP_379089647.1">
    <property type="nucleotide sequence ID" value="NZ_JBHTJO010000001.1"/>
</dbReference>
<dbReference type="GO" id="GO:0016757">
    <property type="term" value="F:glycosyltransferase activity"/>
    <property type="evidence" value="ECO:0007669"/>
    <property type="project" value="UniProtKB-KW"/>
</dbReference>
<dbReference type="PANTHER" id="PTHR42280">
    <property type="entry name" value="CITG FAMILY PROTEIN"/>
    <property type="match status" value="1"/>
</dbReference>
<keyword evidence="1" id="KW-0808">Transferase</keyword>
<keyword evidence="2" id="KW-1185">Reference proteome</keyword>
<protein>
    <submittedName>
        <fullName evidence="1">Triphosphoribosyl-dephospho-CoA synthase</fullName>
        <ecNumber evidence="1">2.4.2.52</ecNumber>
    </submittedName>
</protein>
<name>A0ABW3JBC1_9HYPH</name>
<dbReference type="InterPro" id="IPR002736">
    <property type="entry name" value="CitG"/>
</dbReference>
<organism evidence="1 2">
    <name type="scientific">Methyloligella solikamskensis</name>
    <dbReference type="NCBI Taxonomy" id="1177756"/>
    <lineage>
        <taxon>Bacteria</taxon>
        <taxon>Pseudomonadati</taxon>
        <taxon>Pseudomonadota</taxon>
        <taxon>Alphaproteobacteria</taxon>
        <taxon>Hyphomicrobiales</taxon>
        <taxon>Hyphomicrobiaceae</taxon>
        <taxon>Methyloligella</taxon>
    </lineage>
</organism>
<dbReference type="Pfam" id="PF01874">
    <property type="entry name" value="CitG"/>
    <property type="match status" value="1"/>
</dbReference>
<dbReference type="Proteomes" id="UP001597102">
    <property type="component" value="Unassembled WGS sequence"/>
</dbReference>